<evidence type="ECO:0000259" key="2">
    <source>
        <dbReference type="PROSITE" id="PS50304"/>
    </source>
</evidence>
<dbReference type="InterPro" id="IPR035437">
    <property type="entry name" value="SNase_OB-fold_sf"/>
</dbReference>
<protein>
    <submittedName>
        <fullName evidence="3">Tudor domain-containing protein 1</fullName>
    </submittedName>
</protein>
<evidence type="ECO:0000256" key="1">
    <source>
        <dbReference type="SAM" id="MobiDB-lite"/>
    </source>
</evidence>
<dbReference type="PROSITE" id="PS50304">
    <property type="entry name" value="TUDOR"/>
    <property type="match status" value="1"/>
</dbReference>
<evidence type="ECO:0000313" key="4">
    <source>
        <dbReference type="Proteomes" id="UP000440578"/>
    </source>
</evidence>
<organism evidence="3 4">
    <name type="scientific">Amphibalanus amphitrite</name>
    <name type="common">Striped barnacle</name>
    <name type="synonym">Balanus amphitrite</name>
    <dbReference type="NCBI Taxonomy" id="1232801"/>
    <lineage>
        <taxon>Eukaryota</taxon>
        <taxon>Metazoa</taxon>
        <taxon>Ecdysozoa</taxon>
        <taxon>Arthropoda</taxon>
        <taxon>Crustacea</taxon>
        <taxon>Multicrustacea</taxon>
        <taxon>Cirripedia</taxon>
        <taxon>Thoracica</taxon>
        <taxon>Thoracicalcarea</taxon>
        <taxon>Balanomorpha</taxon>
        <taxon>Balanoidea</taxon>
        <taxon>Balanidae</taxon>
        <taxon>Amphibalaninae</taxon>
        <taxon>Amphibalanus</taxon>
    </lineage>
</organism>
<dbReference type="OrthoDB" id="10023235at2759"/>
<dbReference type="InterPro" id="IPR050621">
    <property type="entry name" value="Tudor_domain_containing"/>
</dbReference>
<dbReference type="PANTHER" id="PTHR22948:SF29">
    <property type="entry name" value="FI02030P-RELATED"/>
    <property type="match status" value="1"/>
</dbReference>
<dbReference type="AlphaFoldDB" id="A0A6A4VEV8"/>
<dbReference type="Gene3D" id="2.40.50.90">
    <property type="match status" value="1"/>
</dbReference>
<dbReference type="Proteomes" id="UP000440578">
    <property type="component" value="Unassembled WGS sequence"/>
</dbReference>
<dbReference type="SMART" id="SM00333">
    <property type="entry name" value="TUDOR"/>
    <property type="match status" value="3"/>
</dbReference>
<gene>
    <name evidence="3" type="primary">tdrd1_3</name>
    <name evidence="3" type="ORF">FJT64_012689</name>
</gene>
<keyword evidence="4" id="KW-1185">Reference proteome</keyword>
<accession>A0A6A4VEV8</accession>
<dbReference type="InterPro" id="IPR002999">
    <property type="entry name" value="Tudor"/>
</dbReference>
<dbReference type="Gene3D" id="2.30.30.140">
    <property type="match status" value="3"/>
</dbReference>
<reference evidence="3 4" key="1">
    <citation type="submission" date="2019-07" db="EMBL/GenBank/DDBJ databases">
        <title>Draft genome assembly of a fouling barnacle, Amphibalanus amphitrite (Darwin, 1854): The first reference genome for Thecostraca.</title>
        <authorList>
            <person name="Kim W."/>
        </authorList>
    </citation>
    <scope>NUCLEOTIDE SEQUENCE [LARGE SCALE GENOMIC DNA]</scope>
    <source>
        <strain evidence="3">SNU_AA5</strain>
        <tissue evidence="3">Soma without cirri and trophi</tissue>
    </source>
</reference>
<dbReference type="SUPFAM" id="SSF63748">
    <property type="entry name" value="Tudor/PWWP/MBT"/>
    <property type="match status" value="3"/>
</dbReference>
<name>A0A6A4VEV8_AMPAM</name>
<dbReference type="PANTHER" id="PTHR22948">
    <property type="entry name" value="TUDOR DOMAIN CONTAINING PROTEIN"/>
    <property type="match status" value="1"/>
</dbReference>
<comment type="caution">
    <text evidence="3">The sequence shown here is derived from an EMBL/GenBank/DDBJ whole genome shotgun (WGS) entry which is preliminary data.</text>
</comment>
<dbReference type="Pfam" id="PF00567">
    <property type="entry name" value="TUDOR"/>
    <property type="match status" value="3"/>
</dbReference>
<dbReference type="EMBL" id="VIIS01002070">
    <property type="protein sequence ID" value="KAF0288972.1"/>
    <property type="molecule type" value="Genomic_DNA"/>
</dbReference>
<proteinExistence type="predicted"/>
<sequence>MPTQVMVSYAADPSAVYLRLTDQYELVQRMEEELNKSVVSPATPAGFRGLETGQLCAALFEGRWYRGDVRTVEDSHYVIHFIDWGNSERVPPTGVTQLPASLQDVPPQAVLAVLPWRPAGPGGDWSDAQWEGLAALNGQPLTASVTGTEPSVRVALFNADGKSVLSVMADSVRTAGGPETQTQTQEWTVPPQVELEVDRKHVVVPCAMVHPQLVSAQVRDLALYRAYQAIVEQLQTAANAESPLSAVPPEGCPVLVNCPGPLGDGPAWRRAVVQGRHGDRAVVRLLDWGRLETAGLAQLRRLPPHLCETPSIGVQFGLFGVPESACPEDQLRFFREKLIGKEFLLERVESSDARTQARLHLLSDTNSFCFNDKMLGRVSDAARVARPAALSAVSAVSPPTVASPQKRCRLGSESNAGRPPLLSDLANPSLRPGDTHPFLLGQVLGPGRFLGGPLTDENTAAVDRLEEELREAMTGQTAPLPIRQPPQAGQLVAVRGVEDAGAAGWARGAVADPFGPQALVRLLDMGRQERVALDRLYQLPDQVSRLPPTSLLLAFRGSERWSAEQRQRAEEVLRGDGSGEEQVLDLTVVSVGSAGAAVLVTCPQLEVC</sequence>
<dbReference type="GO" id="GO:0005737">
    <property type="term" value="C:cytoplasm"/>
    <property type="evidence" value="ECO:0007669"/>
    <property type="project" value="UniProtKB-ARBA"/>
</dbReference>
<evidence type="ECO:0000313" key="3">
    <source>
        <dbReference type="EMBL" id="KAF0288972.1"/>
    </source>
</evidence>
<feature type="region of interest" description="Disordered" evidence="1">
    <location>
        <begin position="397"/>
        <end position="429"/>
    </location>
</feature>
<feature type="domain" description="Tudor" evidence="2">
    <location>
        <begin position="49"/>
        <end position="105"/>
    </location>
</feature>